<keyword evidence="14" id="KW-1185">Reference proteome</keyword>
<evidence type="ECO:0000256" key="7">
    <source>
        <dbReference type="ARBA" id="ARBA00023180"/>
    </source>
</evidence>
<comment type="similarity">
    <text evidence="9">Belongs to the SLP1 family.</text>
</comment>
<evidence type="ECO:0000256" key="9">
    <source>
        <dbReference type="ARBA" id="ARBA00061226"/>
    </source>
</evidence>
<dbReference type="Proteomes" id="UP001059041">
    <property type="component" value="Linkage Group LG5"/>
</dbReference>
<dbReference type="PROSITE" id="PS51469">
    <property type="entry name" value="SUN"/>
    <property type="match status" value="1"/>
</dbReference>
<dbReference type="PANTHER" id="PTHR12953">
    <property type="entry name" value="MEMBRANE PROTEIN CH1 RELATED"/>
    <property type="match status" value="1"/>
</dbReference>
<sequence length="1004" mass="110999">MPQRAKTPLASPTPTQSNSSTSLTSTKPPQTSNNQRDANAPATPSKPEEEPQKTTAATPTEKPPLQTEAEIVILMDSNGKFLHVEKLFLGRKTTKLWCPKTSFAVDRSVRSEAQTLTSPDISHHENVAVRSSSSSSSSRHIDVIPVTARPPQTVSCSDFTADQSPFDITAADGAEKLPYKPHLSRSSVAKAEKLTNVDQTEKVSNASRFLKEQGVNTSPEMELSVPCKDQDIPTFDEWTKLMMENEKSESTRVSNGNHGGKQVQQIFSNYASVECGAKILSSNPEAKSTSAVLMDNMDMYMLNPCNNKIWIIIELCQPIQVKQLDIANFEIFSSNPRDFLVSISDRYPTNKWVKLGTFHARDERTIQSFPLNEHMFAKHTKMFTKYMKVELLSHFGSEHFCPLSMVRVFGTSMMEEYEMNSSDRQHFHDDPDDDPSPDFLPLDEKSSRNLIGSAKDVLLTMVNNIAANVLGGRDGGNCSTESLNKSEEPPPPAVSVSVVSDGLDVNETSADHPIVRLLSDDEESDESSRVNVSQRSCIRALSLQEYLLQRSFSQSIVQKPVSSPDTKHNLASISEESSETSQTKSRLESASSILEPSDHLQVSCELSHPVEAEAASVSECLTRKSTEDSGDRLTPEEPILDMSTPTLPQLSSSHRPALNPSIDERTPTHSALDGSQSSELLDDVTMLEMTTADLPAHGSGQKESVFLRLNNRIKVLEMNMSLSGRYLEQLSQRYRRQMEDMQRAFNQTLKTLQNTSRIADEQDLKQTESIQTLHTQLENVTQLVLLLSVSVSQLQTQVSDRQSYILLCLVLCVVLGILICLNHRQMLAEVSPVELDTSYCPDRNVCACYEDVIVRRRASDPLSLSSFQISAGVEETNSQVHSPVSIKTTHECKLKKSSEDLCSSGVDVAIHHFNVGPHSLGLKLMSTDPGSGDMLSDVSSESSSQSDDALFCGISTCVRLCEALPSPKHWTQKTRDAQQQYITAEHLHLTPQCSGPTPVNQHQN</sequence>
<dbReference type="FunFam" id="2.60.120.260:FF:000099">
    <property type="entry name" value="Uncharacterized protein, isoform C"/>
    <property type="match status" value="1"/>
</dbReference>
<evidence type="ECO:0000313" key="13">
    <source>
        <dbReference type="EMBL" id="KAI7809147.1"/>
    </source>
</evidence>
<feature type="region of interest" description="Disordered" evidence="11">
    <location>
        <begin position="557"/>
        <end position="594"/>
    </location>
</feature>
<evidence type="ECO:0000256" key="2">
    <source>
        <dbReference type="ARBA" id="ARBA00022692"/>
    </source>
</evidence>
<comment type="caution">
    <text evidence="13">The sequence shown here is derived from an EMBL/GenBank/DDBJ whole genome shotgun (WGS) entry which is preliminary data.</text>
</comment>
<protein>
    <submittedName>
        <fullName evidence="13">SUN domain-containing ossification factor-like</fullName>
    </submittedName>
</protein>
<proteinExistence type="inferred from homology"/>
<dbReference type="InterPro" id="IPR045120">
    <property type="entry name" value="Suco/Slp1-like"/>
</dbReference>
<evidence type="ECO:0000256" key="6">
    <source>
        <dbReference type="ARBA" id="ARBA00023136"/>
    </source>
</evidence>
<evidence type="ECO:0000256" key="10">
    <source>
        <dbReference type="ARBA" id="ARBA00064635"/>
    </source>
</evidence>
<evidence type="ECO:0000259" key="12">
    <source>
        <dbReference type="PROSITE" id="PS51469"/>
    </source>
</evidence>
<dbReference type="AlphaFoldDB" id="A0A9W7WV65"/>
<evidence type="ECO:0000256" key="5">
    <source>
        <dbReference type="ARBA" id="ARBA00022989"/>
    </source>
</evidence>
<feature type="region of interest" description="Disordered" evidence="11">
    <location>
        <begin position="420"/>
        <end position="444"/>
    </location>
</feature>
<accession>A0A9W7WV65</accession>
<dbReference type="GO" id="GO:0046850">
    <property type="term" value="P:regulation of bone remodeling"/>
    <property type="evidence" value="ECO:0007669"/>
    <property type="project" value="TreeGrafter"/>
</dbReference>
<feature type="compositionally biased region" description="Low complexity" evidence="11">
    <location>
        <begin position="12"/>
        <end position="32"/>
    </location>
</feature>
<dbReference type="GO" id="GO:0034975">
    <property type="term" value="P:protein folding in endoplasmic reticulum"/>
    <property type="evidence" value="ECO:0007669"/>
    <property type="project" value="TreeGrafter"/>
</dbReference>
<feature type="region of interest" description="Disordered" evidence="11">
    <location>
        <begin position="470"/>
        <end position="497"/>
    </location>
</feature>
<evidence type="ECO:0000313" key="14">
    <source>
        <dbReference type="Proteomes" id="UP001059041"/>
    </source>
</evidence>
<keyword evidence="4" id="KW-0256">Endoplasmic reticulum</keyword>
<feature type="domain" description="SUN" evidence="12">
    <location>
        <begin position="239"/>
        <end position="413"/>
    </location>
</feature>
<dbReference type="GO" id="GO:0005789">
    <property type="term" value="C:endoplasmic reticulum membrane"/>
    <property type="evidence" value="ECO:0007669"/>
    <property type="project" value="UniProtKB-SubCell"/>
</dbReference>
<evidence type="ECO:0000256" key="4">
    <source>
        <dbReference type="ARBA" id="ARBA00022824"/>
    </source>
</evidence>
<dbReference type="InterPro" id="IPR012919">
    <property type="entry name" value="SUN_dom"/>
</dbReference>
<feature type="compositionally biased region" description="Polar residues" evidence="11">
    <location>
        <begin position="643"/>
        <end position="654"/>
    </location>
</feature>
<keyword evidence="3" id="KW-0732">Signal</keyword>
<reference evidence="13" key="1">
    <citation type="submission" date="2021-02" db="EMBL/GenBank/DDBJ databases">
        <title>Comparative genomics reveals that relaxation of natural selection precedes convergent phenotypic evolution of cavefish.</title>
        <authorList>
            <person name="Peng Z."/>
        </authorList>
    </citation>
    <scope>NUCLEOTIDE SEQUENCE</scope>
    <source>
        <tissue evidence="13">Muscle</tissue>
    </source>
</reference>
<keyword evidence="5" id="KW-1133">Transmembrane helix</keyword>
<feature type="compositionally biased region" description="Low complexity" evidence="11">
    <location>
        <begin position="572"/>
        <end position="581"/>
    </location>
</feature>
<keyword evidence="7" id="KW-0325">Glycoprotein</keyword>
<name>A0A9W7WV65_TRIRA</name>
<evidence type="ECO:0000256" key="11">
    <source>
        <dbReference type="SAM" id="MobiDB-lite"/>
    </source>
</evidence>
<comment type="subunit">
    <text evidence="10">Interacts with EMP65.</text>
</comment>
<organism evidence="13 14">
    <name type="scientific">Triplophysa rosa</name>
    <name type="common">Cave loach</name>
    <dbReference type="NCBI Taxonomy" id="992332"/>
    <lineage>
        <taxon>Eukaryota</taxon>
        <taxon>Metazoa</taxon>
        <taxon>Chordata</taxon>
        <taxon>Craniata</taxon>
        <taxon>Vertebrata</taxon>
        <taxon>Euteleostomi</taxon>
        <taxon>Actinopterygii</taxon>
        <taxon>Neopterygii</taxon>
        <taxon>Teleostei</taxon>
        <taxon>Ostariophysi</taxon>
        <taxon>Cypriniformes</taxon>
        <taxon>Nemacheilidae</taxon>
        <taxon>Triplophysa</taxon>
    </lineage>
</organism>
<feature type="region of interest" description="Disordered" evidence="11">
    <location>
        <begin position="1"/>
        <end position="66"/>
    </location>
</feature>
<dbReference type="PANTHER" id="PTHR12953:SF0">
    <property type="entry name" value="SUN DOMAIN-CONTAINING OSSIFICATION FACTOR"/>
    <property type="match status" value="1"/>
</dbReference>
<keyword evidence="6" id="KW-0472">Membrane</keyword>
<evidence type="ECO:0000256" key="1">
    <source>
        <dbReference type="ARBA" id="ARBA00004389"/>
    </source>
</evidence>
<feature type="region of interest" description="Disordered" evidence="11">
    <location>
        <begin position="510"/>
        <end position="531"/>
    </location>
</feature>
<feature type="compositionally biased region" description="Basic and acidic residues" evidence="11">
    <location>
        <begin position="621"/>
        <end position="635"/>
    </location>
</feature>
<dbReference type="Gene3D" id="2.60.120.260">
    <property type="entry name" value="Galactose-binding domain-like"/>
    <property type="match status" value="1"/>
</dbReference>
<comment type="subcellular location">
    <subcellularLocation>
        <location evidence="8">Endomembrane system</location>
        <topology evidence="8">Single-pass type I membrane protein</topology>
    </subcellularLocation>
    <subcellularLocation>
        <location evidence="1">Endoplasmic reticulum membrane</location>
        <topology evidence="1">Single-pass membrane protein</topology>
    </subcellularLocation>
</comment>
<evidence type="ECO:0000256" key="3">
    <source>
        <dbReference type="ARBA" id="ARBA00022729"/>
    </source>
</evidence>
<dbReference type="Pfam" id="PF07738">
    <property type="entry name" value="Sad1_UNC"/>
    <property type="match status" value="1"/>
</dbReference>
<feature type="compositionally biased region" description="Low complexity" evidence="11">
    <location>
        <begin position="53"/>
        <end position="64"/>
    </location>
</feature>
<gene>
    <name evidence="13" type="ORF">IRJ41_000689</name>
</gene>
<feature type="region of interest" description="Disordered" evidence="11">
    <location>
        <begin position="616"/>
        <end position="677"/>
    </location>
</feature>
<feature type="compositionally biased region" description="Polar residues" evidence="11">
    <location>
        <begin position="582"/>
        <end position="594"/>
    </location>
</feature>
<dbReference type="EMBL" id="JAFHDT010000005">
    <property type="protein sequence ID" value="KAI7809147.1"/>
    <property type="molecule type" value="Genomic_DNA"/>
</dbReference>
<keyword evidence="2" id="KW-0812">Transmembrane</keyword>
<evidence type="ECO:0000256" key="8">
    <source>
        <dbReference type="ARBA" id="ARBA00046288"/>
    </source>
</evidence>